<dbReference type="AlphaFoldDB" id="A3IZI4"/>
<dbReference type="Proteomes" id="UP000003781">
    <property type="component" value="Unassembled WGS sequence"/>
</dbReference>
<dbReference type="OrthoDB" id="582120at2"/>
<organism evidence="1 2">
    <name type="scientific">Crocosphaera chwakensis CCY0110</name>
    <dbReference type="NCBI Taxonomy" id="391612"/>
    <lineage>
        <taxon>Bacteria</taxon>
        <taxon>Bacillati</taxon>
        <taxon>Cyanobacteriota</taxon>
        <taxon>Cyanophyceae</taxon>
        <taxon>Oscillatoriophycideae</taxon>
        <taxon>Chroococcales</taxon>
        <taxon>Aphanothecaceae</taxon>
        <taxon>Crocosphaera</taxon>
        <taxon>Crocosphaera chwakensis</taxon>
    </lineage>
</organism>
<reference evidence="1 2" key="1">
    <citation type="submission" date="2007-03" db="EMBL/GenBank/DDBJ databases">
        <authorList>
            <person name="Stal L."/>
            <person name="Ferriera S."/>
            <person name="Johnson J."/>
            <person name="Kravitz S."/>
            <person name="Beeson K."/>
            <person name="Sutton G."/>
            <person name="Rogers Y.-H."/>
            <person name="Friedman R."/>
            <person name="Frazier M."/>
            <person name="Venter J.C."/>
        </authorList>
    </citation>
    <scope>NUCLEOTIDE SEQUENCE [LARGE SCALE GENOMIC DNA]</scope>
    <source>
        <strain evidence="1 2">CCY0110</strain>
    </source>
</reference>
<gene>
    <name evidence="1" type="ORF">CY0110_31565</name>
</gene>
<dbReference type="EMBL" id="AAXW01000106">
    <property type="protein sequence ID" value="EAZ88104.1"/>
    <property type="molecule type" value="Genomic_DNA"/>
</dbReference>
<accession>A3IZI4</accession>
<keyword evidence="2" id="KW-1185">Reference proteome</keyword>
<protein>
    <submittedName>
        <fullName evidence="1">Uncharacterized protein</fullName>
    </submittedName>
</protein>
<dbReference type="RefSeq" id="WP_008278801.1">
    <property type="nucleotide sequence ID" value="NZ_AAXW01000106.1"/>
</dbReference>
<comment type="caution">
    <text evidence="1">The sequence shown here is derived from an EMBL/GenBank/DDBJ whole genome shotgun (WGS) entry which is preliminary data.</text>
</comment>
<sequence>MKYITIKRYKTYKYKDFTIAIWKTNNKSFILETPLNAYLGDAKYLSEEGKDISREFKGAYIWDVAYPDGGCFHGFLNDLPCTFCVVDGFRATEQEVLFLAVEAIENVLNKLEIEKLGINLPSHFYDTSSGKVVPMAACLNQRYDPETSQVIFNYLGREISISV</sequence>
<evidence type="ECO:0000313" key="2">
    <source>
        <dbReference type="Proteomes" id="UP000003781"/>
    </source>
</evidence>
<evidence type="ECO:0000313" key="1">
    <source>
        <dbReference type="EMBL" id="EAZ88104.1"/>
    </source>
</evidence>
<dbReference type="eggNOG" id="ENOG502ZGEB">
    <property type="taxonomic scope" value="Bacteria"/>
</dbReference>
<name>A3IZI4_9CHRO</name>
<proteinExistence type="predicted"/>